<dbReference type="AlphaFoldDB" id="W5TPF7"/>
<dbReference type="Proteomes" id="UP000019150">
    <property type="component" value="Chromosome"/>
</dbReference>
<dbReference type="Gene3D" id="1.20.1290.10">
    <property type="entry name" value="AhpD-like"/>
    <property type="match status" value="1"/>
</dbReference>
<name>W5TPF7_9NOCA</name>
<evidence type="ECO:0000313" key="1">
    <source>
        <dbReference type="EMBL" id="AHH21024.1"/>
    </source>
</evidence>
<dbReference type="SUPFAM" id="SSF69118">
    <property type="entry name" value="AhpD-like"/>
    <property type="match status" value="1"/>
</dbReference>
<reference evidence="1 2" key="1">
    <citation type="journal article" date="2014" name="Appl. Environ. Microbiol.">
        <title>Insights into the Microbial Degradation of Rubber and Gutta-Percha by Analysis of the Complete Genome of Nocardia nova SH22a.</title>
        <authorList>
            <person name="Luo Q."/>
            <person name="Hiessl S."/>
            <person name="Poehlein A."/>
            <person name="Daniel R."/>
            <person name="Steinbuchel A."/>
        </authorList>
    </citation>
    <scope>NUCLEOTIDE SEQUENCE [LARGE SCALE GENOMIC DNA]</scope>
    <source>
        <strain evidence="1">SH22a</strain>
    </source>
</reference>
<evidence type="ECO:0000313" key="2">
    <source>
        <dbReference type="Proteomes" id="UP000019150"/>
    </source>
</evidence>
<accession>W5TPF7</accession>
<dbReference type="HOGENOM" id="CLU_2156875_0_0_11"/>
<dbReference type="STRING" id="1415166.NONO_c62540"/>
<dbReference type="PATRIC" id="fig|1415166.3.peg.6425"/>
<sequence length="103" mass="10899">MSDEKQSMHQALVERIRTGAGSAPAELRDRAFRNSDVPPALHSLIDKVVTRPAEITDADFATAGAAGFDDDQLFELVVAAAVGRSTGMYRAGLAALAEAKADR</sequence>
<dbReference type="RefSeq" id="WP_025352357.1">
    <property type="nucleotide sequence ID" value="NZ_CP006850.1"/>
</dbReference>
<dbReference type="EMBL" id="CP006850">
    <property type="protein sequence ID" value="AHH21024.1"/>
    <property type="molecule type" value="Genomic_DNA"/>
</dbReference>
<organism evidence="1 2">
    <name type="scientific">Nocardia nova SH22a</name>
    <dbReference type="NCBI Taxonomy" id="1415166"/>
    <lineage>
        <taxon>Bacteria</taxon>
        <taxon>Bacillati</taxon>
        <taxon>Actinomycetota</taxon>
        <taxon>Actinomycetes</taxon>
        <taxon>Mycobacteriales</taxon>
        <taxon>Nocardiaceae</taxon>
        <taxon>Nocardia</taxon>
    </lineage>
</organism>
<dbReference type="InterPro" id="IPR029032">
    <property type="entry name" value="AhpD-like"/>
</dbReference>
<dbReference type="eggNOG" id="ENOG50339XC">
    <property type="taxonomic scope" value="Bacteria"/>
</dbReference>
<keyword evidence="2" id="KW-1185">Reference proteome</keyword>
<proteinExistence type="predicted"/>
<protein>
    <submittedName>
        <fullName evidence="1">Uncharacterized protein</fullName>
    </submittedName>
</protein>
<gene>
    <name evidence="1" type="ORF">NONO_c62540</name>
</gene>
<dbReference type="KEGG" id="nno:NONO_c62540"/>